<evidence type="ECO:0000256" key="4">
    <source>
        <dbReference type="ARBA" id="ARBA00006511"/>
    </source>
</evidence>
<evidence type="ECO:0000256" key="7">
    <source>
        <dbReference type="ARBA" id="ARBA00022824"/>
    </source>
</evidence>
<feature type="domain" description="Fe2OG dioxygenase" evidence="13">
    <location>
        <begin position="462"/>
        <end position="567"/>
    </location>
</feature>
<proteinExistence type="inferred from homology"/>
<gene>
    <name evidence="14" type="primary">Dper\GL13465</name>
    <name evidence="14" type="ORF">Dper_GL13465</name>
</gene>
<accession>B4GNL1</accession>
<evidence type="ECO:0000256" key="1">
    <source>
        <dbReference type="ARBA" id="ARBA00001961"/>
    </source>
</evidence>
<comment type="cofactor">
    <cofactor evidence="1">
        <name>L-ascorbate</name>
        <dbReference type="ChEBI" id="CHEBI:38290"/>
    </cofactor>
</comment>
<evidence type="ECO:0000256" key="9">
    <source>
        <dbReference type="ARBA" id="ARBA00022964"/>
    </source>
</evidence>
<comment type="similarity">
    <text evidence="4">Belongs to the P4HA family.</text>
</comment>
<dbReference type="SMART" id="SM00702">
    <property type="entry name" value="P4Hc"/>
    <property type="match status" value="1"/>
</dbReference>
<evidence type="ECO:0000313" key="15">
    <source>
        <dbReference type="Proteomes" id="UP000008744"/>
    </source>
</evidence>
<dbReference type="FunFam" id="2.60.120.620:FF:000011">
    <property type="entry name" value="Prolyl alpha subunit"/>
    <property type="match status" value="1"/>
</dbReference>
<keyword evidence="10" id="KW-0560">Oxidoreductase</keyword>
<dbReference type="GO" id="GO:0004656">
    <property type="term" value="F:procollagen-proline 4-dioxygenase activity"/>
    <property type="evidence" value="ECO:0007669"/>
    <property type="project" value="UniProtKB-EC"/>
</dbReference>
<dbReference type="Gene3D" id="2.60.120.620">
    <property type="entry name" value="q2cbj1_9rhob like domain"/>
    <property type="match status" value="1"/>
</dbReference>
<dbReference type="PhylomeDB" id="B4GNL1"/>
<protein>
    <recommendedName>
        <fullName evidence="5">procollagen-proline 4-dioxygenase</fullName>
        <ecNumber evidence="5">1.14.11.2</ecNumber>
    </recommendedName>
</protein>
<dbReference type="InterPro" id="IPR013547">
    <property type="entry name" value="P4H_N"/>
</dbReference>
<dbReference type="PANTHER" id="PTHR10869">
    <property type="entry name" value="PROLYL 4-HYDROXYLASE ALPHA SUBUNIT"/>
    <property type="match status" value="1"/>
</dbReference>
<dbReference type="PANTHER" id="PTHR10869:SF244">
    <property type="entry name" value="PROLYL 4-HYDROXYLASE SUBUNIT ALPHA-2"/>
    <property type="match status" value="1"/>
</dbReference>
<evidence type="ECO:0000256" key="6">
    <source>
        <dbReference type="ARBA" id="ARBA00022723"/>
    </source>
</evidence>
<keyword evidence="11" id="KW-0408">Iron</keyword>
<dbReference type="AlphaFoldDB" id="B4GNL1"/>
<dbReference type="InterPro" id="IPR006620">
    <property type="entry name" value="Pro_4_hyd_alph"/>
</dbReference>
<dbReference type="EMBL" id="CH479186">
    <property type="protein sequence ID" value="EDW39337.1"/>
    <property type="molecule type" value="Genomic_DNA"/>
</dbReference>
<evidence type="ECO:0000313" key="14">
    <source>
        <dbReference type="EMBL" id="EDW39337.1"/>
    </source>
</evidence>
<evidence type="ECO:0000256" key="2">
    <source>
        <dbReference type="ARBA" id="ARBA00002035"/>
    </source>
</evidence>
<keyword evidence="9" id="KW-0223">Dioxygenase</keyword>
<comment type="function">
    <text evidence="2">Catalyzes the post-translational formation of 4-hydroxyproline in -Xaa-Pro-Gly- sequences in collagens and other proteins.</text>
</comment>
<evidence type="ECO:0000256" key="5">
    <source>
        <dbReference type="ARBA" id="ARBA00012269"/>
    </source>
</evidence>
<keyword evidence="15" id="KW-1185">Reference proteome</keyword>
<keyword evidence="8" id="KW-0847">Vitamin C</keyword>
<dbReference type="OMA" id="YFETHID"/>
<dbReference type="GO" id="GO:0007618">
    <property type="term" value="P:mating"/>
    <property type="evidence" value="ECO:0007669"/>
    <property type="project" value="EnsemblMetazoa"/>
</dbReference>
<dbReference type="InterPro" id="IPR005123">
    <property type="entry name" value="Oxoglu/Fe-dep_dioxygenase_dom"/>
</dbReference>
<dbReference type="eggNOG" id="KOG1591">
    <property type="taxonomic scope" value="Eukaryota"/>
</dbReference>
<dbReference type="Gene3D" id="6.10.140.1460">
    <property type="match status" value="1"/>
</dbReference>
<comment type="subcellular location">
    <subcellularLocation>
        <location evidence="3">Endoplasmic reticulum lumen</location>
    </subcellularLocation>
</comment>
<keyword evidence="12" id="KW-0325">Glycoprotein</keyword>
<evidence type="ECO:0000256" key="10">
    <source>
        <dbReference type="ARBA" id="ARBA00023002"/>
    </source>
</evidence>
<name>B4GNL1_DROPE</name>
<evidence type="ECO:0000259" key="13">
    <source>
        <dbReference type="PROSITE" id="PS51471"/>
    </source>
</evidence>
<sequence length="578" mass="67087">MSIYDLGELLTHNKVLVNHLEAYADKLQQRVDLIDSYVEIMKEKIARAQRMDHDPPSSFSFMRHMQFDWPNILWYLEQQPGEAQATGISLLHSDLPTTKDLEETLNGLWRIQTIYNLNGSDMAKGLLMGVQHKIADYMMEHDHIVNLEDHSLNYFHLVRHMHKDWAHVLELMEQPLGKSQLLFLKESRPHYPSAWDLEEGSLGIHRMQKTYQLQPKDMVRGLLDGVHHGTRFSTLECFTVARAIYKKHRYHDAVTWLEETLSLYDQASEQTKENYQILGFDVSQANNLYIKGLMHLNRYKDALKAIDRDPKPYLRRLRDRVEMRMMSTIDLPLEKPNPPLTGLQLCCRGGCPYRDMHRLTCSYNTTAAPFLRLAPFKTELLSLAPYMVLYHDVITPLESLTLKNLSKPHMKRRAMTFNKQKLRPLIDSGRTSNSVWLTSHENAVMERLERRVGVMTNFEMENSEVYQLINYGIGGHYKPHTDHFETPQLEHRGGGDRIATVLFYLSDVPQGGATLFPRLNISVQPRQGDALLWYNLNDRGQGEIGTVHTSCPIIKGSKWALVKWIDELSQPFRRPCNR</sequence>
<dbReference type="SMR" id="B4GNL1"/>
<keyword evidence="6" id="KW-0479">Metal-binding</keyword>
<dbReference type="GO" id="GO:0005788">
    <property type="term" value="C:endoplasmic reticulum lumen"/>
    <property type="evidence" value="ECO:0007669"/>
    <property type="project" value="UniProtKB-SubCell"/>
</dbReference>
<dbReference type="Pfam" id="PF08336">
    <property type="entry name" value="P4Ha_N"/>
    <property type="match status" value="2"/>
</dbReference>
<dbReference type="HOGENOM" id="CLU_024155_1_1_1"/>
<keyword evidence="7" id="KW-0256">Endoplasmic reticulum</keyword>
<evidence type="ECO:0000256" key="3">
    <source>
        <dbReference type="ARBA" id="ARBA00004319"/>
    </source>
</evidence>
<dbReference type="Gene3D" id="1.25.40.10">
    <property type="entry name" value="Tetratricopeptide repeat domain"/>
    <property type="match status" value="1"/>
</dbReference>
<dbReference type="InterPro" id="IPR045054">
    <property type="entry name" value="P4HA-like"/>
</dbReference>
<dbReference type="InterPro" id="IPR044862">
    <property type="entry name" value="Pro_4_hyd_alph_FE2OG_OXY"/>
</dbReference>
<dbReference type="PROSITE" id="PS51471">
    <property type="entry name" value="FE2OG_OXY"/>
    <property type="match status" value="1"/>
</dbReference>
<evidence type="ECO:0000256" key="12">
    <source>
        <dbReference type="ARBA" id="ARBA00023180"/>
    </source>
</evidence>
<dbReference type="Pfam" id="PF13640">
    <property type="entry name" value="2OG-FeII_Oxy_3"/>
    <property type="match status" value="1"/>
</dbReference>
<dbReference type="GO" id="GO:0031418">
    <property type="term" value="F:L-ascorbic acid binding"/>
    <property type="evidence" value="ECO:0007669"/>
    <property type="project" value="UniProtKB-KW"/>
</dbReference>
<reference evidence="14 15" key="1">
    <citation type="journal article" date="2007" name="Nature">
        <title>Evolution of genes and genomes on the Drosophila phylogeny.</title>
        <authorList>
            <consortium name="Drosophila 12 Genomes Consortium"/>
            <person name="Clark A.G."/>
            <person name="Eisen M.B."/>
            <person name="Smith D.R."/>
            <person name="Bergman C.M."/>
            <person name="Oliver B."/>
            <person name="Markow T.A."/>
            <person name="Kaufman T.C."/>
            <person name="Kellis M."/>
            <person name="Gelbart W."/>
            <person name="Iyer V.N."/>
            <person name="Pollard D.A."/>
            <person name="Sackton T.B."/>
            <person name="Larracuente A.M."/>
            <person name="Singh N.D."/>
            <person name="Abad J.P."/>
            <person name="Abt D.N."/>
            <person name="Adryan B."/>
            <person name="Aguade M."/>
            <person name="Akashi H."/>
            <person name="Anderson W.W."/>
            <person name="Aquadro C.F."/>
            <person name="Ardell D.H."/>
            <person name="Arguello R."/>
            <person name="Artieri C.G."/>
            <person name="Barbash D.A."/>
            <person name="Barker D."/>
            <person name="Barsanti P."/>
            <person name="Batterham P."/>
            <person name="Batzoglou S."/>
            <person name="Begun D."/>
            <person name="Bhutkar A."/>
            <person name="Blanco E."/>
            <person name="Bosak S.A."/>
            <person name="Bradley R.K."/>
            <person name="Brand A.D."/>
            <person name="Brent M.R."/>
            <person name="Brooks A.N."/>
            <person name="Brown R.H."/>
            <person name="Butlin R.K."/>
            <person name="Caggese C."/>
            <person name="Calvi B.R."/>
            <person name="Bernardo de Carvalho A."/>
            <person name="Caspi A."/>
            <person name="Castrezana S."/>
            <person name="Celniker S.E."/>
            <person name="Chang J.L."/>
            <person name="Chapple C."/>
            <person name="Chatterji S."/>
            <person name="Chinwalla A."/>
            <person name="Civetta A."/>
            <person name="Clifton S.W."/>
            <person name="Comeron J.M."/>
            <person name="Costello J.C."/>
            <person name="Coyne J.A."/>
            <person name="Daub J."/>
            <person name="David R.G."/>
            <person name="Delcher A.L."/>
            <person name="Delehaunty K."/>
            <person name="Do C.B."/>
            <person name="Ebling H."/>
            <person name="Edwards K."/>
            <person name="Eickbush T."/>
            <person name="Evans J.D."/>
            <person name="Filipski A."/>
            <person name="Findeiss S."/>
            <person name="Freyhult E."/>
            <person name="Fulton L."/>
            <person name="Fulton R."/>
            <person name="Garcia A.C."/>
            <person name="Gardiner A."/>
            <person name="Garfield D.A."/>
            <person name="Garvin B.E."/>
            <person name="Gibson G."/>
            <person name="Gilbert D."/>
            <person name="Gnerre S."/>
            <person name="Godfrey J."/>
            <person name="Good R."/>
            <person name="Gotea V."/>
            <person name="Gravely B."/>
            <person name="Greenberg A.J."/>
            <person name="Griffiths-Jones S."/>
            <person name="Gross S."/>
            <person name="Guigo R."/>
            <person name="Gustafson E.A."/>
            <person name="Haerty W."/>
            <person name="Hahn M.W."/>
            <person name="Halligan D.L."/>
            <person name="Halpern A.L."/>
            <person name="Halter G.M."/>
            <person name="Han M.V."/>
            <person name="Heger A."/>
            <person name="Hillier L."/>
            <person name="Hinrichs A.S."/>
            <person name="Holmes I."/>
            <person name="Hoskins R.A."/>
            <person name="Hubisz M.J."/>
            <person name="Hultmark D."/>
            <person name="Huntley M.A."/>
            <person name="Jaffe D.B."/>
            <person name="Jagadeeshan S."/>
            <person name="Jeck W.R."/>
            <person name="Johnson J."/>
            <person name="Jones C.D."/>
            <person name="Jordan W.C."/>
            <person name="Karpen G.H."/>
            <person name="Kataoka E."/>
            <person name="Keightley P.D."/>
            <person name="Kheradpour P."/>
            <person name="Kirkness E.F."/>
            <person name="Koerich L.B."/>
            <person name="Kristiansen K."/>
            <person name="Kudrna D."/>
            <person name="Kulathinal R.J."/>
            <person name="Kumar S."/>
            <person name="Kwok R."/>
            <person name="Lander E."/>
            <person name="Langley C.H."/>
            <person name="Lapoint R."/>
            <person name="Lazzaro B.P."/>
            <person name="Lee S.J."/>
            <person name="Levesque L."/>
            <person name="Li R."/>
            <person name="Lin C.F."/>
            <person name="Lin M.F."/>
            <person name="Lindblad-Toh K."/>
            <person name="Llopart A."/>
            <person name="Long M."/>
            <person name="Low L."/>
            <person name="Lozovsky E."/>
            <person name="Lu J."/>
            <person name="Luo M."/>
            <person name="Machado C.A."/>
            <person name="Makalowski W."/>
            <person name="Marzo M."/>
            <person name="Matsuda M."/>
            <person name="Matzkin L."/>
            <person name="McAllister B."/>
            <person name="McBride C.S."/>
            <person name="McKernan B."/>
            <person name="McKernan K."/>
            <person name="Mendez-Lago M."/>
            <person name="Minx P."/>
            <person name="Mollenhauer M.U."/>
            <person name="Montooth K."/>
            <person name="Mount S.M."/>
            <person name="Mu X."/>
            <person name="Myers E."/>
            <person name="Negre B."/>
            <person name="Newfeld S."/>
            <person name="Nielsen R."/>
            <person name="Noor M.A."/>
            <person name="O'Grady P."/>
            <person name="Pachter L."/>
            <person name="Papaceit M."/>
            <person name="Parisi M.J."/>
            <person name="Parisi M."/>
            <person name="Parts L."/>
            <person name="Pedersen J.S."/>
            <person name="Pesole G."/>
            <person name="Phillippy A.M."/>
            <person name="Ponting C.P."/>
            <person name="Pop M."/>
            <person name="Porcelli D."/>
            <person name="Powell J.R."/>
            <person name="Prohaska S."/>
            <person name="Pruitt K."/>
            <person name="Puig M."/>
            <person name="Quesneville H."/>
            <person name="Ram K.R."/>
            <person name="Rand D."/>
            <person name="Rasmussen M.D."/>
            <person name="Reed L.K."/>
            <person name="Reenan R."/>
            <person name="Reily A."/>
            <person name="Remington K.A."/>
            <person name="Rieger T.T."/>
            <person name="Ritchie M.G."/>
            <person name="Robin C."/>
            <person name="Rogers Y.H."/>
            <person name="Rohde C."/>
            <person name="Rozas J."/>
            <person name="Rubenfield M.J."/>
            <person name="Ruiz A."/>
            <person name="Russo S."/>
            <person name="Salzberg S.L."/>
            <person name="Sanchez-Gracia A."/>
            <person name="Saranga D.J."/>
            <person name="Sato H."/>
            <person name="Schaeffer S.W."/>
            <person name="Schatz M.C."/>
            <person name="Schlenke T."/>
            <person name="Schwartz R."/>
            <person name="Segarra C."/>
            <person name="Singh R.S."/>
            <person name="Sirot L."/>
            <person name="Sirota M."/>
            <person name="Sisneros N.B."/>
            <person name="Smith C.D."/>
            <person name="Smith T.F."/>
            <person name="Spieth J."/>
            <person name="Stage D.E."/>
            <person name="Stark A."/>
            <person name="Stephan W."/>
            <person name="Strausberg R.L."/>
            <person name="Strempel S."/>
            <person name="Sturgill D."/>
            <person name="Sutton G."/>
            <person name="Sutton G.G."/>
            <person name="Tao W."/>
            <person name="Teichmann S."/>
            <person name="Tobari Y.N."/>
            <person name="Tomimura Y."/>
            <person name="Tsolas J.M."/>
            <person name="Valente V.L."/>
            <person name="Venter E."/>
            <person name="Venter J.C."/>
            <person name="Vicario S."/>
            <person name="Vieira F.G."/>
            <person name="Vilella A.J."/>
            <person name="Villasante A."/>
            <person name="Walenz B."/>
            <person name="Wang J."/>
            <person name="Wasserman M."/>
            <person name="Watts T."/>
            <person name="Wilson D."/>
            <person name="Wilson R.K."/>
            <person name="Wing R.A."/>
            <person name="Wolfner M.F."/>
            <person name="Wong A."/>
            <person name="Wong G.K."/>
            <person name="Wu C.I."/>
            <person name="Wu G."/>
            <person name="Yamamoto D."/>
            <person name="Yang H.P."/>
            <person name="Yang S.P."/>
            <person name="Yorke J.A."/>
            <person name="Yoshida K."/>
            <person name="Zdobnov E."/>
            <person name="Zhang P."/>
            <person name="Zhang Y."/>
            <person name="Zimin A.V."/>
            <person name="Baldwin J."/>
            <person name="Abdouelleil A."/>
            <person name="Abdulkadir J."/>
            <person name="Abebe A."/>
            <person name="Abera B."/>
            <person name="Abreu J."/>
            <person name="Acer S.C."/>
            <person name="Aftuck L."/>
            <person name="Alexander A."/>
            <person name="An P."/>
            <person name="Anderson E."/>
            <person name="Anderson S."/>
            <person name="Arachi H."/>
            <person name="Azer M."/>
            <person name="Bachantsang P."/>
            <person name="Barry A."/>
            <person name="Bayul T."/>
            <person name="Berlin A."/>
            <person name="Bessette D."/>
            <person name="Bloom T."/>
            <person name="Blye J."/>
            <person name="Boguslavskiy L."/>
            <person name="Bonnet C."/>
            <person name="Boukhgalter B."/>
            <person name="Bourzgui I."/>
            <person name="Brown A."/>
            <person name="Cahill P."/>
            <person name="Channer S."/>
            <person name="Cheshatsang Y."/>
            <person name="Chuda L."/>
            <person name="Citroen M."/>
            <person name="Collymore A."/>
            <person name="Cooke P."/>
            <person name="Costello M."/>
            <person name="D'Aco K."/>
            <person name="Daza R."/>
            <person name="De Haan G."/>
            <person name="DeGray S."/>
            <person name="DeMaso C."/>
            <person name="Dhargay N."/>
            <person name="Dooley K."/>
            <person name="Dooley E."/>
            <person name="Doricent M."/>
            <person name="Dorje P."/>
            <person name="Dorjee K."/>
            <person name="Dupes A."/>
            <person name="Elong R."/>
            <person name="Falk J."/>
            <person name="Farina A."/>
            <person name="Faro S."/>
            <person name="Ferguson D."/>
            <person name="Fisher S."/>
            <person name="Foley C.D."/>
            <person name="Franke A."/>
            <person name="Friedrich D."/>
            <person name="Gadbois L."/>
            <person name="Gearin G."/>
            <person name="Gearin C.R."/>
            <person name="Giannoukos G."/>
            <person name="Goode T."/>
            <person name="Graham J."/>
            <person name="Grandbois E."/>
            <person name="Grewal S."/>
            <person name="Gyaltsen K."/>
            <person name="Hafez N."/>
            <person name="Hagos B."/>
            <person name="Hall J."/>
            <person name="Henson C."/>
            <person name="Hollinger A."/>
            <person name="Honan T."/>
            <person name="Huard M.D."/>
            <person name="Hughes L."/>
            <person name="Hurhula B."/>
            <person name="Husby M.E."/>
            <person name="Kamat A."/>
            <person name="Kanga B."/>
            <person name="Kashin S."/>
            <person name="Khazanovich D."/>
            <person name="Kisner P."/>
            <person name="Lance K."/>
            <person name="Lara M."/>
            <person name="Lee W."/>
            <person name="Lennon N."/>
            <person name="Letendre F."/>
            <person name="LeVine R."/>
            <person name="Lipovsky A."/>
            <person name="Liu X."/>
            <person name="Liu J."/>
            <person name="Liu S."/>
            <person name="Lokyitsang T."/>
            <person name="Lokyitsang Y."/>
            <person name="Lubonja R."/>
            <person name="Lui A."/>
            <person name="MacDonald P."/>
            <person name="Magnisalis V."/>
            <person name="Maru K."/>
            <person name="Matthews C."/>
            <person name="McCusker W."/>
            <person name="McDonough S."/>
            <person name="Mehta T."/>
            <person name="Meldrim J."/>
            <person name="Meneus L."/>
            <person name="Mihai O."/>
            <person name="Mihalev A."/>
            <person name="Mihova T."/>
            <person name="Mittelman R."/>
            <person name="Mlenga V."/>
            <person name="Montmayeur A."/>
            <person name="Mulrain L."/>
            <person name="Navidi A."/>
            <person name="Naylor J."/>
            <person name="Negash T."/>
            <person name="Nguyen T."/>
            <person name="Nguyen N."/>
            <person name="Nicol R."/>
            <person name="Norbu C."/>
            <person name="Norbu N."/>
            <person name="Novod N."/>
            <person name="O'Neill B."/>
            <person name="Osman S."/>
            <person name="Markiewicz E."/>
            <person name="Oyono O.L."/>
            <person name="Patti C."/>
            <person name="Phunkhang P."/>
            <person name="Pierre F."/>
            <person name="Priest M."/>
            <person name="Raghuraman S."/>
            <person name="Rege F."/>
            <person name="Reyes R."/>
            <person name="Rise C."/>
            <person name="Rogov P."/>
            <person name="Ross K."/>
            <person name="Ryan E."/>
            <person name="Settipalli S."/>
            <person name="Shea T."/>
            <person name="Sherpa N."/>
            <person name="Shi L."/>
            <person name="Shih D."/>
            <person name="Sparrow T."/>
            <person name="Spaulding J."/>
            <person name="Stalker J."/>
            <person name="Stange-Thomann N."/>
            <person name="Stavropoulos S."/>
            <person name="Stone C."/>
            <person name="Strader C."/>
            <person name="Tesfaye S."/>
            <person name="Thomson T."/>
            <person name="Thoulutsang Y."/>
            <person name="Thoulutsang D."/>
            <person name="Topham K."/>
            <person name="Topping I."/>
            <person name="Tsamla T."/>
            <person name="Vassiliev H."/>
            <person name="Vo A."/>
            <person name="Wangchuk T."/>
            <person name="Wangdi T."/>
            <person name="Weiand M."/>
            <person name="Wilkinson J."/>
            <person name="Wilson A."/>
            <person name="Yadav S."/>
            <person name="Young G."/>
            <person name="Yu Q."/>
            <person name="Zembek L."/>
            <person name="Zhong D."/>
            <person name="Zimmer A."/>
            <person name="Zwirko Z."/>
            <person name="Jaffe D.B."/>
            <person name="Alvarez P."/>
            <person name="Brockman W."/>
            <person name="Butler J."/>
            <person name="Chin C."/>
            <person name="Gnerre S."/>
            <person name="Grabherr M."/>
            <person name="Kleber M."/>
            <person name="Mauceli E."/>
            <person name="MacCallum I."/>
        </authorList>
    </citation>
    <scope>NUCLEOTIDE SEQUENCE [LARGE SCALE GENOMIC DNA]</scope>
    <source>
        <strain evidence="15">MSH-3 / Tucson 14011-0111.49</strain>
    </source>
</reference>
<dbReference type="STRING" id="7234.B4GNL1"/>
<dbReference type="GO" id="GO:0005506">
    <property type="term" value="F:iron ion binding"/>
    <property type="evidence" value="ECO:0007669"/>
    <property type="project" value="InterPro"/>
</dbReference>
<evidence type="ECO:0000256" key="8">
    <source>
        <dbReference type="ARBA" id="ARBA00022896"/>
    </source>
</evidence>
<evidence type="ECO:0000256" key="11">
    <source>
        <dbReference type="ARBA" id="ARBA00023004"/>
    </source>
</evidence>
<dbReference type="InterPro" id="IPR011990">
    <property type="entry name" value="TPR-like_helical_dom_sf"/>
</dbReference>
<dbReference type="Proteomes" id="UP000008744">
    <property type="component" value="Unassembled WGS sequence"/>
</dbReference>
<organism evidence="15">
    <name type="scientific">Drosophila persimilis</name>
    <name type="common">Fruit fly</name>
    <dbReference type="NCBI Taxonomy" id="7234"/>
    <lineage>
        <taxon>Eukaryota</taxon>
        <taxon>Metazoa</taxon>
        <taxon>Ecdysozoa</taxon>
        <taxon>Arthropoda</taxon>
        <taxon>Hexapoda</taxon>
        <taxon>Insecta</taxon>
        <taxon>Pterygota</taxon>
        <taxon>Neoptera</taxon>
        <taxon>Endopterygota</taxon>
        <taxon>Diptera</taxon>
        <taxon>Brachycera</taxon>
        <taxon>Muscomorpha</taxon>
        <taxon>Ephydroidea</taxon>
        <taxon>Drosophilidae</taxon>
        <taxon>Drosophila</taxon>
        <taxon>Sophophora</taxon>
    </lineage>
</organism>
<dbReference type="EC" id="1.14.11.2" evidence="5"/>
<dbReference type="OrthoDB" id="420380at2759"/>